<feature type="binding site" evidence="6">
    <location>
        <position position="340"/>
    </location>
    <ligand>
        <name>Zn(2+)</name>
        <dbReference type="ChEBI" id="CHEBI:29105"/>
    </ligand>
</feature>
<dbReference type="PANTHER" id="PTHR24379:SF127">
    <property type="entry name" value="BLOODY FINGERS-RELATED"/>
    <property type="match status" value="1"/>
</dbReference>
<dbReference type="Pfam" id="PF12874">
    <property type="entry name" value="zf-met"/>
    <property type="match status" value="1"/>
</dbReference>
<feature type="domain" description="ZAD" evidence="9">
    <location>
        <begin position="785"/>
        <end position="859"/>
    </location>
</feature>
<feature type="domain" description="C2H2-type" evidence="8">
    <location>
        <begin position="642"/>
        <end position="670"/>
    </location>
</feature>
<dbReference type="Gene3D" id="3.40.1800.20">
    <property type="match status" value="4"/>
</dbReference>
<feature type="binding site" evidence="6">
    <location>
        <position position="835"/>
    </location>
    <ligand>
        <name>Zn(2+)</name>
        <dbReference type="ChEBI" id="CHEBI:29105"/>
    </ligand>
</feature>
<dbReference type="Gene3D" id="3.30.160.60">
    <property type="entry name" value="Classic Zinc Finger"/>
    <property type="match status" value="15"/>
</dbReference>
<dbReference type="Proteomes" id="UP001151699">
    <property type="component" value="Chromosome B"/>
</dbReference>
<feature type="domain" description="C2H2-type" evidence="8">
    <location>
        <begin position="1664"/>
        <end position="1691"/>
    </location>
</feature>
<comment type="caution">
    <text evidence="10">The sequence shown here is derived from an EMBL/GenBank/DDBJ whole genome shotgun (WGS) entry which is preliminary data.</text>
</comment>
<dbReference type="SUPFAM" id="SSF57716">
    <property type="entry name" value="Glucocorticoid receptor-like (DNA-binding domain)"/>
    <property type="match status" value="2"/>
</dbReference>
<keyword evidence="1 6" id="KW-0479">Metal-binding</keyword>
<dbReference type="GO" id="GO:0005634">
    <property type="term" value="C:nucleus"/>
    <property type="evidence" value="ECO:0007669"/>
    <property type="project" value="InterPro"/>
</dbReference>
<evidence type="ECO:0000256" key="2">
    <source>
        <dbReference type="ARBA" id="ARBA00022737"/>
    </source>
</evidence>
<evidence type="ECO:0000256" key="5">
    <source>
        <dbReference type="PROSITE-ProRule" id="PRU00042"/>
    </source>
</evidence>
<feature type="compositionally biased region" description="Basic residues" evidence="7">
    <location>
        <begin position="485"/>
        <end position="495"/>
    </location>
</feature>
<dbReference type="InterPro" id="IPR036236">
    <property type="entry name" value="Znf_C2H2_sf"/>
</dbReference>
<evidence type="ECO:0000313" key="11">
    <source>
        <dbReference type="Proteomes" id="UP001151699"/>
    </source>
</evidence>
<dbReference type="InterPro" id="IPR012934">
    <property type="entry name" value="Znf_AD"/>
</dbReference>
<feature type="domain" description="C2H2-type" evidence="8">
    <location>
        <begin position="1751"/>
        <end position="1775"/>
    </location>
</feature>
<protein>
    <submittedName>
        <fullName evidence="10">Transcription factor grauzone</fullName>
    </submittedName>
</protein>
<evidence type="ECO:0000256" key="7">
    <source>
        <dbReference type="SAM" id="MobiDB-lite"/>
    </source>
</evidence>
<feature type="domain" description="C2H2-type" evidence="8">
    <location>
        <begin position="689"/>
        <end position="717"/>
    </location>
</feature>
<feature type="binding site" evidence="6">
    <location>
        <position position="12"/>
    </location>
    <ligand>
        <name>Zn(2+)</name>
        <dbReference type="ChEBI" id="CHEBI:29105"/>
    </ligand>
</feature>
<dbReference type="SMART" id="SM00868">
    <property type="entry name" value="zf-AD"/>
    <property type="match status" value="5"/>
</dbReference>
<dbReference type="PROSITE" id="PS00028">
    <property type="entry name" value="ZINC_FINGER_C2H2_1"/>
    <property type="match status" value="25"/>
</dbReference>
<dbReference type="PROSITE" id="PS50157">
    <property type="entry name" value="ZINC_FINGER_C2H2_2"/>
    <property type="match status" value="26"/>
</dbReference>
<evidence type="ECO:0000256" key="3">
    <source>
        <dbReference type="ARBA" id="ARBA00022771"/>
    </source>
</evidence>
<feature type="domain" description="C2H2-type" evidence="8">
    <location>
        <begin position="1854"/>
        <end position="1882"/>
    </location>
</feature>
<feature type="compositionally biased region" description="Polar residues" evidence="7">
    <location>
        <begin position="128"/>
        <end position="137"/>
    </location>
</feature>
<feature type="domain" description="C2H2-type" evidence="8">
    <location>
        <begin position="1720"/>
        <end position="1748"/>
    </location>
</feature>
<gene>
    <name evidence="10" type="primary">grau_4</name>
    <name evidence="10" type="ORF">Bhyg_06669</name>
</gene>
<sequence length="1898" mass="220360">MNSNSIRLCILCLQEKADVVNIFYKFENVTIASILKQHFWTQIGIKAESSEFLCQICWNSTRTFHVFYEQVKLLHEDYWNSVDSDFFAELIKQEPSDIELQLDGTEIQPLDVTLDVCKTETIDTTDYNSEQIETFPTPSRDEANEKPPRKKRKIEDLEENKNKTAKKPKVEIKLNKNGHRVNDEYFDDQVRQYFNMKCDVCGDPFETYRSSQKHYRIVHSMKGYLICCGSKFRRRGAVLGHIKFHVDPNAYSCNQCSRKCSSKKTLRIHIANHEPMSTRAFKCDLCPKSFPRESSLIAHKNFVHYPVKCIECDLSYPSKSKLLTHMKNVHQPKVITTRVCDICGKDFANKYNLLNHMQQMHSNIENTAVQCDICGTWVNKGEGLPECICQICWNQTKTFHIFYKDVELLQEDYWNSVNNAATNVCTDFIKQEPCDTESQLDEAELEPLELVFEINKKEFVDSTDCHSEQIEISATVSKDVDKQQRRSMRRTRNRLKASSAIDRRQHNKRNQHEHRANDDYLDAKIRVIFSMKCDICDDAFETYREVHKHFRAAHNMKGYLICCGNKFLHRDSVISHIKFHSNPNEFSCGQCSQKFTSESELALHLTKHEPITSCAFNCELCLDNFMTENALIAHKNLVHLPFKCSQCEMSYPTKSKLRTHIKNAHKPKVTTARVCDVKKEYSTIEGPKLQCGTCGKMKKSKFSLNKHMRDAHAEKKHLCSICNRSYRTALILKEHMAGHTGQDLYKCAYCTRTFKSSANMYKHRKRIHLAKWVAEQTMDFNSTVGLCRLCLNESDDVMNIFDKFENTTIASILEQHFWFQVNKGEGLPECICQICWNNTKTFHIFYEEVELLQEDYWNSVKAVDYNVRTDSIKQEPELQIEETKLESSAVILEVIKKETNDYHSDDQIETDPTPSKNVDLEQYTKTNRTVKCLQVNNATKMKNIIKEKKPNDDEYRFNDDALDAQLHVFFSMKCDICGDPFDTYLSSLKHFRAAHKRRGYLTCCGNKFHRRIGMVNHIKYHLNPDAFSCHQCDRKFVNQGALALHLANHEPISSRAFKCDFCQKSYAREALLIRHKYFVHSPAKCVECDISYPSKSKLTTHLRNAHQLKGTSTEVGRNEELSQCICQGCWNNTRTFHIFYEEVELQQENYWNSVDAVDHNVCTDLIKQEPKETEMQFDLNLVKSEETLMESSAVIFKMHQDESIDSSDYISNEQIQTNISPLKDVDEEKDEKRTNSLSKLTTHIKNAHKPKVSTVRVCDICGKDFANKYTLLTHMQERHSAVNTPEVPCDICGNWLKNQSILKSHMKRHQESVPAECSQCGKMVKSKFSLSKHINYVHGEKKHQCSICSKSFRKSLLLKVTMNTFRQQNDLFSLKKSANFRNIWQFTPVSTCTNALIVPKHSNHQQICPLIGKRCITQSGLWILRKNALSDAMTSSTSGSWLLSCDECLCPKRTNTFDPQIIKDDGLPESICQICWSNTKTFHIFYEQVKLLQEEYWNSVEVVDYNVRTDLIKQEPSDTELQLEETELKPLEVILGVNKTENDYKIEPIEICPKPSRNVDKDKPLRKNTKIDELEGNKNTTTRKPRQNIYEYSVNNDYLDAQLRIYFDMKCDICGDPFETYRSAHKHYRTAHKIRGYLNCCGNKFYRRGLVLGHIKYHLDPNAFSCDQCNRKFTSESVLVSHIENHEAMSTRAFKCDLCPNSFTRETALNAHRDFVHCPVKCIECDITYPSKSKLKTHMKNVHQPKVSTTRVCDICGKDLANKYSLLTHMQKQHSAVTIPKVHTLRIHMKRHRESSPAECSHCGKVMKSKFSLTKHIQYVHAEKKHRCSICSKSFRSALILKEHTAVHTGQDLYKCAYCTRTFKSSANMFAHRKKMHYAEWIEHCEKKRSLLKQSPTK</sequence>
<feature type="domain" description="C2H2-type" evidence="8">
    <location>
        <begin position="586"/>
        <end position="608"/>
    </location>
</feature>
<organism evidence="10 11">
    <name type="scientific">Pseudolycoriella hygida</name>
    <dbReference type="NCBI Taxonomy" id="35572"/>
    <lineage>
        <taxon>Eukaryota</taxon>
        <taxon>Metazoa</taxon>
        <taxon>Ecdysozoa</taxon>
        <taxon>Arthropoda</taxon>
        <taxon>Hexapoda</taxon>
        <taxon>Insecta</taxon>
        <taxon>Pterygota</taxon>
        <taxon>Neoptera</taxon>
        <taxon>Endopterygota</taxon>
        <taxon>Diptera</taxon>
        <taxon>Nematocera</taxon>
        <taxon>Sciaroidea</taxon>
        <taxon>Sciaridae</taxon>
        <taxon>Pseudolycoriella</taxon>
    </lineage>
</organism>
<evidence type="ECO:0000256" key="1">
    <source>
        <dbReference type="ARBA" id="ARBA00022723"/>
    </source>
</evidence>
<dbReference type="PROSITE" id="PS51915">
    <property type="entry name" value="ZAD"/>
    <property type="match status" value="3"/>
</dbReference>
<feature type="domain" description="C2H2-type" evidence="8">
    <location>
        <begin position="196"/>
        <end position="224"/>
    </location>
</feature>
<keyword evidence="2" id="KW-0677">Repeat</keyword>
<accession>A0A9Q0S242</accession>
<feature type="binding site" evidence="6">
    <location>
        <position position="57"/>
    </location>
    <ligand>
        <name>Zn(2+)</name>
        <dbReference type="ChEBI" id="CHEBI:29105"/>
    </ligand>
</feature>
<dbReference type="EMBL" id="WJQU01000002">
    <property type="protein sequence ID" value="KAJ6641729.1"/>
    <property type="molecule type" value="Genomic_DNA"/>
</dbReference>
<proteinExistence type="predicted"/>
<dbReference type="SMART" id="SM00355">
    <property type="entry name" value="ZnF_C2H2"/>
    <property type="match status" value="30"/>
</dbReference>
<keyword evidence="3 5" id="KW-0863">Zinc-finger</keyword>
<feature type="domain" description="C2H2-type" evidence="8">
    <location>
        <begin position="1315"/>
        <end position="1343"/>
    </location>
</feature>
<feature type="binding site" evidence="6">
    <location>
        <position position="9"/>
    </location>
    <ligand>
        <name>Zn(2+)</name>
        <dbReference type="ChEBI" id="CHEBI:29105"/>
    </ligand>
</feature>
<feature type="domain" description="C2H2-type" evidence="8">
    <location>
        <begin position="1256"/>
        <end position="1284"/>
    </location>
</feature>
<keyword evidence="11" id="KW-1185">Reference proteome</keyword>
<feature type="compositionally biased region" description="Basic and acidic residues" evidence="7">
    <location>
        <begin position="139"/>
        <end position="169"/>
    </location>
</feature>
<feature type="domain" description="C2H2-type" evidence="8">
    <location>
        <begin position="1694"/>
        <end position="1717"/>
    </location>
</feature>
<feature type="domain" description="ZAD" evidence="9">
    <location>
        <begin position="7"/>
        <end position="81"/>
    </location>
</feature>
<evidence type="ECO:0000259" key="8">
    <source>
        <dbReference type="PROSITE" id="PS50157"/>
    </source>
</evidence>
<feature type="region of interest" description="Disordered" evidence="7">
    <location>
        <begin position="478"/>
        <end position="515"/>
    </location>
</feature>
<dbReference type="Pfam" id="PF07776">
    <property type="entry name" value="zf-AD"/>
    <property type="match status" value="2"/>
</dbReference>
<feature type="domain" description="C2H2-type" evidence="8">
    <location>
        <begin position="281"/>
        <end position="309"/>
    </location>
</feature>
<dbReference type="SUPFAM" id="SSF57667">
    <property type="entry name" value="beta-beta-alpha zinc fingers"/>
    <property type="match status" value="14"/>
</dbReference>
<feature type="region of interest" description="Disordered" evidence="7">
    <location>
        <begin position="128"/>
        <end position="169"/>
    </location>
</feature>
<dbReference type="OrthoDB" id="10039931at2759"/>
<evidence type="ECO:0000259" key="9">
    <source>
        <dbReference type="PROSITE" id="PS51915"/>
    </source>
</evidence>
<feature type="domain" description="C2H2-type" evidence="8">
    <location>
        <begin position="531"/>
        <end position="559"/>
    </location>
</feature>
<feature type="domain" description="C2H2-type" evidence="8">
    <location>
        <begin position="1027"/>
        <end position="1049"/>
    </location>
</feature>
<feature type="binding site" evidence="6">
    <location>
        <position position="343"/>
    </location>
    <ligand>
        <name>Zn(2+)</name>
        <dbReference type="ChEBI" id="CHEBI:29105"/>
    </ligand>
</feature>
<feature type="binding site" evidence="6">
    <location>
        <position position="389"/>
    </location>
    <ligand>
        <name>Zn(2+)</name>
        <dbReference type="ChEBI" id="CHEBI:29105"/>
    </ligand>
</feature>
<feature type="domain" description="C2H2-type" evidence="8">
    <location>
        <begin position="717"/>
        <end position="744"/>
    </location>
</feature>
<keyword evidence="4 6" id="KW-0862">Zinc</keyword>
<dbReference type="PANTHER" id="PTHR24379">
    <property type="entry name" value="KRAB AND ZINC FINGER DOMAIN-CONTAINING"/>
    <property type="match status" value="1"/>
</dbReference>
<reference evidence="10" key="1">
    <citation type="submission" date="2022-07" db="EMBL/GenBank/DDBJ databases">
        <authorList>
            <person name="Trinca V."/>
            <person name="Uliana J.V.C."/>
            <person name="Torres T.T."/>
            <person name="Ward R.J."/>
            <person name="Monesi N."/>
        </authorList>
    </citation>
    <scope>NUCLEOTIDE SEQUENCE</scope>
    <source>
        <strain evidence="10">HSMRA1968</strain>
        <tissue evidence="10">Whole embryos</tissue>
    </source>
</reference>
<feature type="domain" description="C2H2-type" evidence="8">
    <location>
        <begin position="1609"/>
        <end position="1632"/>
    </location>
</feature>
<feature type="domain" description="C2H2-type" evidence="8">
    <location>
        <begin position="1826"/>
        <end position="1853"/>
    </location>
</feature>
<feature type="domain" description="C2H2-type" evidence="8">
    <location>
        <begin position="616"/>
        <end position="639"/>
    </location>
</feature>
<feature type="domain" description="C2H2-type" evidence="8">
    <location>
        <begin position="1083"/>
        <end position="1111"/>
    </location>
</feature>
<dbReference type="Pfam" id="PF13912">
    <property type="entry name" value="zf-C2H2_6"/>
    <property type="match status" value="2"/>
</dbReference>
<feature type="binding site" evidence="6">
    <location>
        <position position="392"/>
    </location>
    <ligand>
        <name>Zn(2+)</name>
        <dbReference type="ChEBI" id="CHEBI:29105"/>
    </ligand>
</feature>
<feature type="binding site" evidence="6">
    <location>
        <position position="832"/>
    </location>
    <ligand>
        <name>Zn(2+)</name>
        <dbReference type="ChEBI" id="CHEBI:29105"/>
    </ligand>
</feature>
<evidence type="ECO:0000256" key="4">
    <source>
        <dbReference type="ARBA" id="ARBA00022833"/>
    </source>
</evidence>
<name>A0A9Q0S242_9DIPT</name>
<feature type="domain" description="C2H2-type" evidence="8">
    <location>
        <begin position="745"/>
        <end position="768"/>
    </location>
</feature>
<dbReference type="GO" id="GO:0008270">
    <property type="term" value="F:zinc ion binding"/>
    <property type="evidence" value="ECO:0007669"/>
    <property type="project" value="UniProtKB-UniRule"/>
</dbReference>
<feature type="domain" description="ZAD" evidence="9">
    <location>
        <begin position="338"/>
        <end position="416"/>
    </location>
</feature>
<evidence type="ECO:0000256" key="6">
    <source>
        <dbReference type="PROSITE-ProRule" id="PRU01263"/>
    </source>
</evidence>
<feature type="domain" description="C2H2-type" evidence="8">
    <location>
        <begin position="1057"/>
        <end position="1085"/>
    </location>
</feature>
<feature type="domain" description="C2H2-type" evidence="8">
    <location>
        <begin position="338"/>
        <end position="366"/>
    </location>
</feature>
<feature type="binding site" evidence="6">
    <location>
        <position position="787"/>
    </location>
    <ligand>
        <name>Zn(2+)</name>
        <dbReference type="ChEBI" id="CHEBI:29105"/>
    </ligand>
</feature>
<evidence type="ECO:0000313" key="10">
    <source>
        <dbReference type="EMBL" id="KAJ6641729.1"/>
    </source>
</evidence>
<feature type="binding site" evidence="6">
    <location>
        <position position="790"/>
    </location>
    <ligand>
        <name>Zn(2+)</name>
        <dbReference type="ChEBI" id="CHEBI:29105"/>
    </ligand>
</feature>
<feature type="domain" description="C2H2-type" evidence="8">
    <location>
        <begin position="251"/>
        <end position="278"/>
    </location>
</feature>
<feature type="domain" description="C2H2-type" evidence="8">
    <location>
        <begin position="1798"/>
        <end position="1826"/>
    </location>
</feature>
<dbReference type="Pfam" id="PF00096">
    <property type="entry name" value="zf-C2H2"/>
    <property type="match status" value="9"/>
</dbReference>
<feature type="domain" description="C2H2-type" evidence="8">
    <location>
        <begin position="307"/>
        <end position="330"/>
    </location>
</feature>
<dbReference type="InterPro" id="IPR013087">
    <property type="entry name" value="Znf_C2H2_type"/>
</dbReference>
<feature type="domain" description="C2H2-type" evidence="8">
    <location>
        <begin position="1287"/>
        <end position="1314"/>
    </location>
</feature>
<feature type="binding site" evidence="6">
    <location>
        <position position="54"/>
    </location>
    <ligand>
        <name>Zn(2+)</name>
        <dbReference type="ChEBI" id="CHEBI:29105"/>
    </ligand>
</feature>